<dbReference type="Pfam" id="PF03372">
    <property type="entry name" value="Exo_endo_phos"/>
    <property type="match status" value="1"/>
</dbReference>
<comment type="similarity">
    <text evidence="1">Belongs to the DNA repair enzymes AP/ExoA family.</text>
</comment>
<dbReference type="InterPro" id="IPR036691">
    <property type="entry name" value="Endo/exonu/phosph_ase_sf"/>
</dbReference>
<feature type="binding site" evidence="5">
    <location>
        <position position="142"/>
    </location>
    <ligand>
        <name>Mg(2+)</name>
        <dbReference type="ChEBI" id="CHEBI:18420"/>
        <label>1</label>
    </ligand>
</feature>
<proteinExistence type="inferred from homology"/>
<comment type="cofactor">
    <cofactor evidence="5">
        <name>Mg(2+)</name>
        <dbReference type="ChEBI" id="CHEBI:18420"/>
    </cofactor>
    <cofactor evidence="5">
        <name>Mn(2+)</name>
        <dbReference type="ChEBI" id="CHEBI:29035"/>
    </cofactor>
    <text evidence="5">Probably binds two magnesium or manganese ions per subunit.</text>
</comment>
<evidence type="ECO:0000256" key="1">
    <source>
        <dbReference type="ARBA" id="ARBA00007092"/>
    </source>
</evidence>
<sequence>NGNPQPGPKFDYKLGWMDRLYAHAEALMATEQPVVIAGDYNVIPTSTHDDTYSVSAMADDALMQPESQQAFRRLLARGWTDAIRARQPEGAAYTFWDYQRGAWQKDEGFRIDHLLLSPEAADRLADAGIDKAYRGREKASDHAPVWISLR</sequence>
<evidence type="ECO:0000256" key="2">
    <source>
        <dbReference type="ARBA" id="ARBA00022723"/>
    </source>
</evidence>
<protein>
    <submittedName>
        <fullName evidence="8">Exodeoxyribonuclease III</fullName>
    </submittedName>
</protein>
<feature type="binding site" evidence="5">
    <location>
        <position position="39"/>
    </location>
    <ligand>
        <name>Mg(2+)</name>
        <dbReference type="ChEBI" id="CHEBI:18420"/>
        <label>1</label>
    </ligand>
</feature>
<dbReference type="InterPro" id="IPR037493">
    <property type="entry name" value="ExoIII-like"/>
</dbReference>
<feature type="binding site" evidence="5">
    <location>
        <position position="41"/>
    </location>
    <ligand>
        <name>Mg(2+)</name>
        <dbReference type="ChEBI" id="CHEBI:18420"/>
        <label>1</label>
    </ligand>
</feature>
<dbReference type="SUPFAM" id="SSF56219">
    <property type="entry name" value="DNase I-like"/>
    <property type="match status" value="1"/>
</dbReference>
<feature type="domain" description="Endonuclease/exonuclease/phosphatase" evidence="7">
    <location>
        <begin position="3"/>
        <end position="142"/>
    </location>
</feature>
<keyword evidence="3" id="KW-0378">Hydrolase</keyword>
<evidence type="ECO:0000259" key="7">
    <source>
        <dbReference type="Pfam" id="PF03372"/>
    </source>
</evidence>
<dbReference type="GO" id="GO:0046872">
    <property type="term" value="F:metal ion binding"/>
    <property type="evidence" value="ECO:0007669"/>
    <property type="project" value="UniProtKB-KW"/>
</dbReference>
<evidence type="ECO:0000256" key="4">
    <source>
        <dbReference type="ARBA" id="ARBA00022842"/>
    </source>
</evidence>
<evidence type="ECO:0000256" key="3">
    <source>
        <dbReference type="ARBA" id="ARBA00022801"/>
    </source>
</evidence>
<feature type="non-terminal residue" evidence="8">
    <location>
        <position position="1"/>
    </location>
</feature>
<accession>A0A2W5A776</accession>
<keyword evidence="4 5" id="KW-0460">Magnesium</keyword>
<dbReference type="PANTHER" id="PTHR43250:SF1">
    <property type="entry name" value="EXODEOXYRIBONUCLEASE III"/>
    <property type="match status" value="1"/>
</dbReference>
<dbReference type="EMBL" id="QFNN01000030">
    <property type="protein sequence ID" value="PZO90354.1"/>
    <property type="molecule type" value="Genomic_DNA"/>
</dbReference>
<dbReference type="InterPro" id="IPR005135">
    <property type="entry name" value="Endo/exonuclease/phosphatase"/>
</dbReference>
<dbReference type="InterPro" id="IPR004808">
    <property type="entry name" value="AP_endonuc_1"/>
</dbReference>
<dbReference type="PROSITE" id="PS51435">
    <property type="entry name" value="AP_NUCLEASE_F1_4"/>
    <property type="match status" value="1"/>
</dbReference>
<dbReference type="GO" id="GO:0006281">
    <property type="term" value="P:DNA repair"/>
    <property type="evidence" value="ECO:0007669"/>
    <property type="project" value="InterPro"/>
</dbReference>
<dbReference type="AlphaFoldDB" id="A0A2W5A776"/>
<comment type="caution">
    <text evidence="8">The sequence shown here is derived from an EMBL/GenBank/DDBJ whole genome shotgun (WGS) entry which is preliminary data.</text>
</comment>
<dbReference type="Gene3D" id="3.60.10.10">
    <property type="entry name" value="Endonuclease/exonuclease/phosphatase"/>
    <property type="match status" value="1"/>
</dbReference>
<evidence type="ECO:0000256" key="6">
    <source>
        <dbReference type="PIRSR" id="PIRSR604808-3"/>
    </source>
</evidence>
<dbReference type="Proteomes" id="UP000249066">
    <property type="component" value="Unassembled WGS sequence"/>
</dbReference>
<evidence type="ECO:0000313" key="8">
    <source>
        <dbReference type="EMBL" id="PZO90354.1"/>
    </source>
</evidence>
<dbReference type="PANTHER" id="PTHR43250">
    <property type="entry name" value="EXODEOXYRIBONUCLEASE III"/>
    <property type="match status" value="1"/>
</dbReference>
<keyword evidence="5" id="KW-0464">Manganese</keyword>
<name>A0A2W5A776_9SPHN</name>
<feature type="site" description="Transition state stabilizer" evidence="6">
    <location>
        <position position="41"/>
    </location>
</feature>
<dbReference type="NCBIfam" id="TIGR00633">
    <property type="entry name" value="xth"/>
    <property type="match status" value="1"/>
</dbReference>
<evidence type="ECO:0000256" key="5">
    <source>
        <dbReference type="PIRSR" id="PIRSR604808-2"/>
    </source>
</evidence>
<organism evidence="8 9">
    <name type="scientific">Sphingomonas sanxanigenens</name>
    <dbReference type="NCBI Taxonomy" id="397260"/>
    <lineage>
        <taxon>Bacteria</taxon>
        <taxon>Pseudomonadati</taxon>
        <taxon>Pseudomonadota</taxon>
        <taxon>Alphaproteobacteria</taxon>
        <taxon>Sphingomonadales</taxon>
        <taxon>Sphingomonadaceae</taxon>
        <taxon>Sphingomonas</taxon>
    </lineage>
</organism>
<feature type="binding site" evidence="5">
    <location>
        <position position="141"/>
    </location>
    <ligand>
        <name>Mg(2+)</name>
        <dbReference type="ChEBI" id="CHEBI:18420"/>
        <label>1</label>
    </ligand>
</feature>
<gene>
    <name evidence="8" type="ORF">DI623_07165</name>
</gene>
<feature type="site" description="Important for catalytic activity" evidence="6">
    <location>
        <position position="112"/>
    </location>
</feature>
<feature type="site" description="Interaction with DNA substrate" evidence="6">
    <location>
        <position position="142"/>
    </location>
</feature>
<evidence type="ECO:0000313" key="9">
    <source>
        <dbReference type="Proteomes" id="UP000249066"/>
    </source>
</evidence>
<dbReference type="GO" id="GO:0008311">
    <property type="term" value="F:double-stranded DNA 3'-5' DNA exonuclease activity"/>
    <property type="evidence" value="ECO:0007669"/>
    <property type="project" value="InterPro"/>
</dbReference>
<keyword evidence="2 5" id="KW-0479">Metal-binding</keyword>
<reference evidence="8 9" key="1">
    <citation type="submission" date="2017-08" db="EMBL/GenBank/DDBJ databases">
        <title>Infants hospitalized years apart are colonized by the same room-sourced microbial strains.</title>
        <authorList>
            <person name="Brooks B."/>
            <person name="Olm M.R."/>
            <person name="Firek B.A."/>
            <person name="Baker R."/>
            <person name="Thomas B.C."/>
            <person name="Morowitz M.J."/>
            <person name="Banfield J.F."/>
        </authorList>
    </citation>
    <scope>NUCLEOTIDE SEQUENCE [LARGE SCALE GENOMIC DNA]</scope>
    <source>
        <strain evidence="8">S2_018_000_R2_101</strain>
    </source>
</reference>